<dbReference type="Gene3D" id="1.10.357.10">
    <property type="entry name" value="Tetracycline Repressor, domain 2"/>
    <property type="match status" value="1"/>
</dbReference>
<dbReference type="EMBL" id="CAEZYF010000013">
    <property type="protein sequence ID" value="CAB4730830.1"/>
    <property type="molecule type" value="Genomic_DNA"/>
</dbReference>
<dbReference type="EMBL" id="CAFBIY010000027">
    <property type="protein sequence ID" value="CAB4848475.1"/>
    <property type="molecule type" value="Genomic_DNA"/>
</dbReference>
<dbReference type="EMBL" id="CAFBMT010000014">
    <property type="protein sequence ID" value="CAB4943273.1"/>
    <property type="molecule type" value="Genomic_DNA"/>
</dbReference>
<dbReference type="GO" id="GO:0003700">
    <property type="term" value="F:DNA-binding transcription factor activity"/>
    <property type="evidence" value="ECO:0007669"/>
    <property type="project" value="TreeGrafter"/>
</dbReference>
<evidence type="ECO:0000256" key="2">
    <source>
        <dbReference type="ARBA" id="ARBA00023125"/>
    </source>
</evidence>
<dbReference type="GO" id="GO:0000976">
    <property type="term" value="F:transcription cis-regulatory region binding"/>
    <property type="evidence" value="ECO:0007669"/>
    <property type="project" value="TreeGrafter"/>
</dbReference>
<evidence type="ECO:0000313" key="7">
    <source>
        <dbReference type="EMBL" id="CAB4801770.1"/>
    </source>
</evidence>
<evidence type="ECO:0000313" key="9">
    <source>
        <dbReference type="EMBL" id="CAB4943273.1"/>
    </source>
</evidence>
<evidence type="ECO:0000313" key="8">
    <source>
        <dbReference type="EMBL" id="CAB4848475.1"/>
    </source>
</evidence>
<evidence type="ECO:0000313" key="6">
    <source>
        <dbReference type="EMBL" id="CAB4730830.1"/>
    </source>
</evidence>
<dbReference type="PRINTS" id="PR00455">
    <property type="entry name" value="HTHTETR"/>
</dbReference>
<dbReference type="AlphaFoldDB" id="A0A6J7N860"/>
<dbReference type="EMBL" id="CAFAAV010000006">
    <property type="protein sequence ID" value="CAB4801770.1"/>
    <property type="molecule type" value="Genomic_DNA"/>
</dbReference>
<dbReference type="InterPro" id="IPR050109">
    <property type="entry name" value="HTH-type_TetR-like_transc_reg"/>
</dbReference>
<name>A0A6J7N860_9ZZZZ</name>
<dbReference type="InterPro" id="IPR036271">
    <property type="entry name" value="Tet_transcr_reg_TetR-rel_C_sf"/>
</dbReference>
<evidence type="ECO:0000256" key="3">
    <source>
        <dbReference type="ARBA" id="ARBA00023163"/>
    </source>
</evidence>
<organism evidence="10">
    <name type="scientific">freshwater metagenome</name>
    <dbReference type="NCBI Taxonomy" id="449393"/>
    <lineage>
        <taxon>unclassified sequences</taxon>
        <taxon>metagenomes</taxon>
        <taxon>ecological metagenomes</taxon>
    </lineage>
</organism>
<proteinExistence type="predicted"/>
<dbReference type="InterPro" id="IPR025996">
    <property type="entry name" value="MT1864/Rv1816-like_C"/>
</dbReference>
<dbReference type="PROSITE" id="PS50977">
    <property type="entry name" value="HTH_TETR_2"/>
    <property type="match status" value="1"/>
</dbReference>
<dbReference type="EMBL" id="CAFBOL010000031">
    <property type="protein sequence ID" value="CAB4989601.1"/>
    <property type="molecule type" value="Genomic_DNA"/>
</dbReference>
<keyword evidence="3" id="KW-0804">Transcription</keyword>
<dbReference type="SUPFAM" id="SSF48498">
    <property type="entry name" value="Tetracyclin repressor-like, C-terminal domain"/>
    <property type="match status" value="1"/>
</dbReference>
<reference evidence="10" key="1">
    <citation type="submission" date="2020-05" db="EMBL/GenBank/DDBJ databases">
        <authorList>
            <person name="Chiriac C."/>
            <person name="Salcher M."/>
            <person name="Ghai R."/>
            <person name="Kavagutti S V."/>
        </authorList>
    </citation>
    <scope>NUCLEOTIDE SEQUENCE</scope>
</reference>
<dbReference type="InterPro" id="IPR009057">
    <property type="entry name" value="Homeodomain-like_sf"/>
</dbReference>
<gene>
    <name evidence="6" type="ORF">UFOPK2656_02100</name>
    <name evidence="7" type="ORF">UFOPK3099_00164</name>
    <name evidence="8" type="ORF">UFOPK3267_00713</name>
    <name evidence="9" type="ORF">UFOPK3651_02343</name>
    <name evidence="10" type="ORF">UFOPK3931_01390</name>
    <name evidence="5" type="ORF">UFOPK4189_02148</name>
</gene>
<evidence type="ECO:0000313" key="5">
    <source>
        <dbReference type="EMBL" id="CAB4364386.1"/>
    </source>
</evidence>
<dbReference type="InterPro" id="IPR001647">
    <property type="entry name" value="HTH_TetR"/>
</dbReference>
<dbReference type="PANTHER" id="PTHR30055">
    <property type="entry name" value="HTH-TYPE TRANSCRIPTIONAL REGULATOR RUTR"/>
    <property type="match status" value="1"/>
</dbReference>
<feature type="domain" description="HTH tetR-type" evidence="4">
    <location>
        <begin position="21"/>
        <end position="81"/>
    </location>
</feature>
<keyword evidence="1" id="KW-0805">Transcription regulation</keyword>
<dbReference type="EMBL" id="CAESGF010000013">
    <property type="protein sequence ID" value="CAB4364386.1"/>
    <property type="molecule type" value="Genomic_DNA"/>
</dbReference>
<sequence length="210" mass="22660">MNAVNILCQTARMPPKPYHHGDLQRALLDAAIDVVRSDGIAALSLRDLTKAVGVTPSAAYRHFPSRDHLIAAVAMLSREELARHLLAARDAVPARGTAQRRSVARFEAIGHAYVAFAVAHPRVFEAAFTACPVILERTEDPRAWEVLIAAIDEMAELGAIQSARRKDAPIIAWAGVHGLANILTASVVPPGVEADRQIDAVLKAIYRSIS</sequence>
<keyword evidence="2" id="KW-0238">DNA-binding</keyword>
<evidence type="ECO:0000259" key="4">
    <source>
        <dbReference type="PROSITE" id="PS50977"/>
    </source>
</evidence>
<evidence type="ECO:0000256" key="1">
    <source>
        <dbReference type="ARBA" id="ARBA00023015"/>
    </source>
</evidence>
<protein>
    <submittedName>
        <fullName evidence="10">Unannotated protein</fullName>
    </submittedName>
</protein>
<dbReference type="Pfam" id="PF13305">
    <property type="entry name" value="TetR_C_33"/>
    <property type="match status" value="1"/>
</dbReference>
<dbReference type="Pfam" id="PF00440">
    <property type="entry name" value="TetR_N"/>
    <property type="match status" value="1"/>
</dbReference>
<accession>A0A6J7N860</accession>
<dbReference type="SUPFAM" id="SSF46689">
    <property type="entry name" value="Homeodomain-like"/>
    <property type="match status" value="1"/>
</dbReference>
<evidence type="ECO:0000313" key="10">
    <source>
        <dbReference type="EMBL" id="CAB4989601.1"/>
    </source>
</evidence>
<dbReference type="PANTHER" id="PTHR30055:SF220">
    <property type="entry name" value="TETR-FAMILY REGULATORY PROTEIN"/>
    <property type="match status" value="1"/>
</dbReference>